<evidence type="ECO:0000256" key="2">
    <source>
        <dbReference type="ARBA" id="ARBA00022614"/>
    </source>
</evidence>
<gene>
    <name evidence="11" type="ORF">C2S53_001526</name>
</gene>
<dbReference type="GO" id="GO:0004672">
    <property type="term" value="F:protein kinase activity"/>
    <property type="evidence" value="ECO:0007669"/>
    <property type="project" value="InterPro"/>
</dbReference>
<feature type="transmembrane region" description="Helical" evidence="9">
    <location>
        <begin position="245"/>
        <end position="267"/>
    </location>
</feature>
<keyword evidence="2" id="KW-0433">Leucine-rich repeat</keyword>
<evidence type="ECO:0000256" key="8">
    <source>
        <dbReference type="ARBA" id="ARBA00023180"/>
    </source>
</evidence>
<dbReference type="EMBL" id="SDAM02000167">
    <property type="protein sequence ID" value="KAH6826089.1"/>
    <property type="molecule type" value="Genomic_DNA"/>
</dbReference>
<evidence type="ECO:0000256" key="4">
    <source>
        <dbReference type="ARBA" id="ARBA00022729"/>
    </source>
</evidence>
<evidence type="ECO:0000256" key="7">
    <source>
        <dbReference type="ARBA" id="ARBA00023136"/>
    </source>
</evidence>
<evidence type="ECO:0000313" key="12">
    <source>
        <dbReference type="Proteomes" id="UP001190926"/>
    </source>
</evidence>
<comment type="subcellular location">
    <subcellularLocation>
        <location evidence="1">Membrane</location>
        <topology evidence="1">Single-pass type I membrane protein</topology>
    </subcellularLocation>
</comment>
<dbReference type="Pfam" id="PF00560">
    <property type="entry name" value="LRR_1"/>
    <property type="match status" value="1"/>
</dbReference>
<dbReference type="InterPro" id="IPR013210">
    <property type="entry name" value="LRR_N_plant-typ"/>
</dbReference>
<dbReference type="PROSITE" id="PS50011">
    <property type="entry name" value="PROTEIN_KINASE_DOM"/>
    <property type="match status" value="1"/>
</dbReference>
<keyword evidence="11" id="KW-0808">Transferase</keyword>
<evidence type="ECO:0000256" key="6">
    <source>
        <dbReference type="ARBA" id="ARBA00022989"/>
    </source>
</evidence>
<dbReference type="Gene3D" id="1.10.510.10">
    <property type="entry name" value="Transferase(Phosphotransferase) domain 1"/>
    <property type="match status" value="1"/>
</dbReference>
<dbReference type="Proteomes" id="UP001190926">
    <property type="component" value="Unassembled WGS sequence"/>
</dbReference>
<dbReference type="SUPFAM" id="SSF52058">
    <property type="entry name" value="L domain-like"/>
    <property type="match status" value="1"/>
</dbReference>
<dbReference type="Gene3D" id="3.80.10.10">
    <property type="entry name" value="Ribonuclease Inhibitor"/>
    <property type="match status" value="1"/>
</dbReference>
<keyword evidence="7 9" id="KW-0472">Membrane</keyword>
<keyword evidence="4" id="KW-0732">Signal</keyword>
<sequence>MQSANALFKLFYFLTFCISFAFSLNSDGLSLLALKAAIFQDPNRALISWSELHATPCSWAGITCDRAHRSVISISLPSKNLTGYIPSEIGALSFLASLDLSQNFFSGPLPQQITTLQNLVHLDISSNNFNGSLPEGLSNLTHLAGTLNLSYNAFVGEIPASFGQFPVMVSLDLQHNNLTGKIPQVGSLLNQGPTAFSGNPYLCGFPLSTPCTVPEAQNPRFFENPQKPGGNGGLVDSRKINGGSVTVSVISGVSLVVGVVVVSVWVIRKKWKVEQKLGKENVSREVAVGMGMGGEEGKKGKFVVIDEGFGLELEDLLRASAYVLGKSRSGIVYRVVVGGGKGVGSAVTAPVVVAVRRLSEGDVTWRFKEFEAEVEAIGKVKHPNIVGLRAYYYASDEKLLISDFIRNGSLFNALHGGPGNSMPPLSWAERLRIIQETARSLVHIHECSPRKYVHGSIKSSKILLDDDFKPYLSGFGLSRLVPGVSKSANVALSRKPNLVSPKTSVSSNIKCMAPEARNAGARINQKCDVYSFGILVMEILTGRLPDNDGKEGLENLVRRVFREERPLSEIIDPALLHEARAKKQVVATFHVSLNCTEQDPELRPKMRTVSDNLDRIKLQ</sequence>
<dbReference type="PANTHER" id="PTHR48007:SF8">
    <property type="entry name" value="RECEPTOR PROTEIN KINASE-LIKE PROTEIN ZAR1"/>
    <property type="match status" value="1"/>
</dbReference>
<dbReference type="InterPro" id="IPR032675">
    <property type="entry name" value="LRR_dom_sf"/>
</dbReference>
<evidence type="ECO:0000259" key="10">
    <source>
        <dbReference type="PROSITE" id="PS50011"/>
    </source>
</evidence>
<evidence type="ECO:0000256" key="3">
    <source>
        <dbReference type="ARBA" id="ARBA00022692"/>
    </source>
</evidence>
<keyword evidence="6 9" id="KW-1133">Transmembrane helix</keyword>
<keyword evidence="5" id="KW-0677">Repeat</keyword>
<feature type="domain" description="Protein kinase" evidence="10">
    <location>
        <begin position="318"/>
        <end position="619"/>
    </location>
</feature>
<dbReference type="Pfam" id="PF07714">
    <property type="entry name" value="PK_Tyr_Ser-Thr"/>
    <property type="match status" value="1"/>
</dbReference>
<evidence type="ECO:0000256" key="9">
    <source>
        <dbReference type="SAM" id="Phobius"/>
    </source>
</evidence>
<dbReference type="InterPro" id="IPR000719">
    <property type="entry name" value="Prot_kinase_dom"/>
</dbReference>
<keyword evidence="3 9" id="KW-0812">Transmembrane</keyword>
<keyword evidence="12" id="KW-1185">Reference proteome</keyword>
<dbReference type="AlphaFoldDB" id="A0AAD4P449"/>
<comment type="caution">
    <text evidence="11">The sequence shown here is derived from an EMBL/GenBank/DDBJ whole genome shotgun (WGS) entry which is preliminary data.</text>
</comment>
<dbReference type="InterPro" id="IPR046959">
    <property type="entry name" value="PRK1-6/SRF4-like"/>
</dbReference>
<evidence type="ECO:0000256" key="5">
    <source>
        <dbReference type="ARBA" id="ARBA00022737"/>
    </source>
</evidence>
<dbReference type="GO" id="GO:0016020">
    <property type="term" value="C:membrane"/>
    <property type="evidence" value="ECO:0007669"/>
    <property type="project" value="UniProtKB-SubCell"/>
</dbReference>
<dbReference type="InterPro" id="IPR001611">
    <property type="entry name" value="Leu-rich_rpt"/>
</dbReference>
<proteinExistence type="predicted"/>
<dbReference type="InterPro" id="IPR001245">
    <property type="entry name" value="Ser-Thr/Tyr_kinase_cat_dom"/>
</dbReference>
<keyword evidence="8" id="KW-0325">Glycoprotein</keyword>
<dbReference type="Pfam" id="PF08263">
    <property type="entry name" value="LRRNT_2"/>
    <property type="match status" value="1"/>
</dbReference>
<dbReference type="FunFam" id="3.80.10.10:FF:000077">
    <property type="entry name" value="LRR receptor-like serine/threonine-protein kinase ERL1"/>
    <property type="match status" value="1"/>
</dbReference>
<name>A0AAD4P449_PERFH</name>
<dbReference type="Gene3D" id="3.30.200.20">
    <property type="entry name" value="Phosphorylase Kinase, domain 1"/>
    <property type="match status" value="1"/>
</dbReference>
<evidence type="ECO:0000256" key="1">
    <source>
        <dbReference type="ARBA" id="ARBA00004479"/>
    </source>
</evidence>
<dbReference type="PANTHER" id="PTHR48007">
    <property type="entry name" value="LEUCINE-RICH REPEAT RECEPTOR-LIKE PROTEIN KINASE PXC1"/>
    <property type="match status" value="1"/>
</dbReference>
<dbReference type="SUPFAM" id="SSF56112">
    <property type="entry name" value="Protein kinase-like (PK-like)"/>
    <property type="match status" value="1"/>
</dbReference>
<dbReference type="GO" id="GO:0005524">
    <property type="term" value="F:ATP binding"/>
    <property type="evidence" value="ECO:0007669"/>
    <property type="project" value="InterPro"/>
</dbReference>
<accession>A0AAD4P449</accession>
<keyword evidence="11" id="KW-0418">Kinase</keyword>
<protein>
    <submittedName>
        <fullName evidence="11">Leucine-rich repeat protein kinase family protein</fullName>
    </submittedName>
</protein>
<organism evidence="11 12">
    <name type="scientific">Perilla frutescens var. hirtella</name>
    <name type="common">Perilla citriodora</name>
    <name type="synonym">Perilla setoyensis</name>
    <dbReference type="NCBI Taxonomy" id="608512"/>
    <lineage>
        <taxon>Eukaryota</taxon>
        <taxon>Viridiplantae</taxon>
        <taxon>Streptophyta</taxon>
        <taxon>Embryophyta</taxon>
        <taxon>Tracheophyta</taxon>
        <taxon>Spermatophyta</taxon>
        <taxon>Magnoliopsida</taxon>
        <taxon>eudicotyledons</taxon>
        <taxon>Gunneridae</taxon>
        <taxon>Pentapetalae</taxon>
        <taxon>asterids</taxon>
        <taxon>lamiids</taxon>
        <taxon>Lamiales</taxon>
        <taxon>Lamiaceae</taxon>
        <taxon>Nepetoideae</taxon>
        <taxon>Elsholtzieae</taxon>
        <taxon>Perilla</taxon>
    </lineage>
</organism>
<reference evidence="11 12" key="1">
    <citation type="journal article" date="2021" name="Nat. Commun.">
        <title>Incipient diploidization of the medicinal plant Perilla within 10,000 years.</title>
        <authorList>
            <person name="Zhang Y."/>
            <person name="Shen Q."/>
            <person name="Leng L."/>
            <person name="Zhang D."/>
            <person name="Chen S."/>
            <person name="Shi Y."/>
            <person name="Ning Z."/>
            <person name="Chen S."/>
        </authorList>
    </citation>
    <scope>NUCLEOTIDE SEQUENCE [LARGE SCALE GENOMIC DNA]</scope>
    <source>
        <strain evidence="12">cv. PC099</strain>
    </source>
</reference>
<evidence type="ECO:0000313" key="11">
    <source>
        <dbReference type="EMBL" id="KAH6826089.1"/>
    </source>
</evidence>
<dbReference type="InterPro" id="IPR011009">
    <property type="entry name" value="Kinase-like_dom_sf"/>
</dbReference>